<evidence type="ECO:0000256" key="1">
    <source>
        <dbReference type="SAM" id="SignalP"/>
    </source>
</evidence>
<dbReference type="AlphaFoldDB" id="A0A7V8V8I0"/>
<accession>A0A7V8V8I0</accession>
<proteinExistence type="predicted"/>
<evidence type="ECO:0000313" key="2">
    <source>
        <dbReference type="EMBL" id="MBA2116634.1"/>
    </source>
</evidence>
<dbReference type="EMBL" id="JABRWO010000011">
    <property type="protein sequence ID" value="MBA2116634.1"/>
    <property type="molecule type" value="Genomic_DNA"/>
</dbReference>
<dbReference type="RefSeq" id="WP_207398046.1">
    <property type="nucleotide sequence ID" value="NZ_JABRWO010000011.1"/>
</dbReference>
<feature type="signal peptide" evidence="1">
    <location>
        <begin position="1"/>
        <end position="20"/>
    </location>
</feature>
<feature type="chain" id="PRO_5031427780" description="Lipoprotein" evidence="1">
    <location>
        <begin position="21"/>
        <end position="104"/>
    </location>
</feature>
<sequence>MLIRFLLFVLVVAVVGCSSSEVPPPPEALSRDQFVATLDEVAKTGQFEEQTLLQLTIGLEEAGLMGEAASVQQIASLGNDRQIKQHAKRLSASVKKGLAAGGAP</sequence>
<organism evidence="2 3">
    <name type="scientific">Bremerella alba</name>
    <dbReference type="NCBI Taxonomy" id="980252"/>
    <lineage>
        <taxon>Bacteria</taxon>
        <taxon>Pseudomonadati</taxon>
        <taxon>Planctomycetota</taxon>
        <taxon>Planctomycetia</taxon>
        <taxon>Pirellulales</taxon>
        <taxon>Pirellulaceae</taxon>
        <taxon>Bremerella</taxon>
    </lineage>
</organism>
<reference evidence="2 3" key="1">
    <citation type="submission" date="2020-05" db="EMBL/GenBank/DDBJ databases">
        <title>Bremerella alba sp. nov., a novel planctomycete isolated from the surface of the macroalga Fucus spiralis.</title>
        <authorList>
            <person name="Godinho O."/>
            <person name="Botelho R."/>
            <person name="Albuquerque L."/>
            <person name="Wiegand S."/>
            <person name="Da Costa M.S."/>
            <person name="Lobo-Da-Cunha A."/>
            <person name="Jogler C."/>
            <person name="Lage O.M."/>
        </authorList>
    </citation>
    <scope>NUCLEOTIDE SEQUENCE [LARGE SCALE GENOMIC DNA]</scope>
    <source>
        <strain evidence="2 3">FF15</strain>
    </source>
</reference>
<keyword evidence="1" id="KW-0732">Signal</keyword>
<keyword evidence="3" id="KW-1185">Reference proteome</keyword>
<dbReference type="Proteomes" id="UP000551616">
    <property type="component" value="Unassembled WGS sequence"/>
</dbReference>
<protein>
    <recommendedName>
        <fullName evidence="4">Lipoprotein</fullName>
    </recommendedName>
</protein>
<evidence type="ECO:0008006" key="4">
    <source>
        <dbReference type="Google" id="ProtNLM"/>
    </source>
</evidence>
<gene>
    <name evidence="2" type="ORF">HOV93_38260</name>
</gene>
<name>A0A7V8V8I0_9BACT</name>
<evidence type="ECO:0000313" key="3">
    <source>
        <dbReference type="Proteomes" id="UP000551616"/>
    </source>
</evidence>
<comment type="caution">
    <text evidence="2">The sequence shown here is derived from an EMBL/GenBank/DDBJ whole genome shotgun (WGS) entry which is preliminary data.</text>
</comment>
<dbReference type="PROSITE" id="PS51257">
    <property type="entry name" value="PROKAR_LIPOPROTEIN"/>
    <property type="match status" value="1"/>
</dbReference>